<sequence length="104" mass="11452">MQVINIYENFLSSVESGNSPVSEKGILQILLDLRFIGDVLSGGTSSSTNTTEMQTKQDSLPSTISKTSFRRKQSQLHADSAVIEPINKLVNRLSQILDPIDWAT</sequence>
<name>A0A1D6GAD2_MAIZE</name>
<protein>
    <recommendedName>
        <fullName evidence="3">Conserved oligomeric Golgi complex subunit 1</fullName>
    </recommendedName>
</protein>
<keyword evidence="4" id="KW-0813">Transport</keyword>
<evidence type="ECO:0000256" key="1">
    <source>
        <dbReference type="ARBA" id="ARBA00004395"/>
    </source>
</evidence>
<dbReference type="GO" id="GO:0006891">
    <property type="term" value="P:intra-Golgi vesicle-mediated transport"/>
    <property type="evidence" value="ECO:0007669"/>
    <property type="project" value="InterPro"/>
</dbReference>
<gene>
    <name evidence="10" type="ORF">ZEAMMB73_Zm00001d012634</name>
</gene>
<feature type="region of interest" description="Disordered" evidence="8">
    <location>
        <begin position="42"/>
        <end position="64"/>
    </location>
</feature>
<evidence type="ECO:0000256" key="4">
    <source>
        <dbReference type="ARBA" id="ARBA00022448"/>
    </source>
</evidence>
<evidence type="ECO:0000256" key="3">
    <source>
        <dbReference type="ARBA" id="ARBA00020978"/>
    </source>
</evidence>
<accession>A0A1D6GAD2</accession>
<feature type="domain" description="Exocyst complex component EXOC2/Sec5 N-terminal" evidence="9">
    <location>
        <begin position="3"/>
        <end position="86"/>
    </location>
</feature>
<dbReference type="PANTHER" id="PTHR31658">
    <property type="entry name" value="CONSERVED OLIGOMERIC GOLGI COMPLEX SUBUNIT 1"/>
    <property type="match status" value="1"/>
</dbReference>
<dbReference type="InterPro" id="IPR033370">
    <property type="entry name" value="COG1"/>
</dbReference>
<evidence type="ECO:0000256" key="6">
    <source>
        <dbReference type="ARBA" id="ARBA00023034"/>
    </source>
</evidence>
<reference evidence="10" key="1">
    <citation type="submission" date="2015-12" db="EMBL/GenBank/DDBJ databases">
        <title>Update maize B73 reference genome by single molecule sequencing technologies.</title>
        <authorList>
            <consortium name="Maize Genome Sequencing Project"/>
            <person name="Ware D."/>
        </authorList>
    </citation>
    <scope>NUCLEOTIDE SEQUENCE</scope>
    <source>
        <tissue evidence="10">Seedling</tissue>
    </source>
</reference>
<keyword evidence="5" id="KW-0653">Protein transport</keyword>
<evidence type="ECO:0000256" key="2">
    <source>
        <dbReference type="ARBA" id="ARBA00006653"/>
    </source>
</evidence>
<evidence type="ECO:0000256" key="7">
    <source>
        <dbReference type="ARBA" id="ARBA00023136"/>
    </source>
</evidence>
<organism evidence="10">
    <name type="scientific">Zea mays</name>
    <name type="common">Maize</name>
    <dbReference type="NCBI Taxonomy" id="4577"/>
    <lineage>
        <taxon>Eukaryota</taxon>
        <taxon>Viridiplantae</taxon>
        <taxon>Streptophyta</taxon>
        <taxon>Embryophyta</taxon>
        <taxon>Tracheophyta</taxon>
        <taxon>Spermatophyta</taxon>
        <taxon>Magnoliopsida</taxon>
        <taxon>Liliopsida</taxon>
        <taxon>Poales</taxon>
        <taxon>Poaceae</taxon>
        <taxon>PACMAD clade</taxon>
        <taxon>Panicoideae</taxon>
        <taxon>Andropogonodae</taxon>
        <taxon>Andropogoneae</taxon>
        <taxon>Tripsacinae</taxon>
        <taxon>Zea</taxon>
    </lineage>
</organism>
<evidence type="ECO:0000313" key="10">
    <source>
        <dbReference type="EMBL" id="AQL00059.1"/>
    </source>
</evidence>
<evidence type="ECO:0000256" key="8">
    <source>
        <dbReference type="SAM" id="MobiDB-lite"/>
    </source>
</evidence>
<keyword evidence="6" id="KW-0333">Golgi apparatus</keyword>
<comment type="similarity">
    <text evidence="2">Belongs to the COG1 family.</text>
</comment>
<evidence type="ECO:0000256" key="5">
    <source>
        <dbReference type="ARBA" id="ARBA00022927"/>
    </source>
</evidence>
<dbReference type="EMBL" id="CM000784">
    <property type="protein sequence ID" value="AQL00059.1"/>
    <property type="molecule type" value="Genomic_DNA"/>
</dbReference>
<keyword evidence="7" id="KW-0472">Membrane</keyword>
<feature type="compositionally biased region" description="Low complexity" evidence="8">
    <location>
        <begin position="42"/>
        <end position="51"/>
    </location>
</feature>
<dbReference type="AlphaFoldDB" id="A0A1D6GAD2"/>
<feature type="compositionally biased region" description="Polar residues" evidence="8">
    <location>
        <begin position="52"/>
        <end position="64"/>
    </location>
</feature>
<evidence type="ECO:0000259" key="9">
    <source>
        <dbReference type="Pfam" id="PF15469"/>
    </source>
</evidence>
<dbReference type="Pfam" id="PF15469">
    <property type="entry name" value="Sec5"/>
    <property type="match status" value="1"/>
</dbReference>
<dbReference type="ExpressionAtlas" id="A0A1D6GAD2">
    <property type="expression patterns" value="baseline and differential"/>
</dbReference>
<dbReference type="GO" id="GO:0015031">
    <property type="term" value="P:protein transport"/>
    <property type="evidence" value="ECO:0007669"/>
    <property type="project" value="UniProtKB-KW"/>
</dbReference>
<dbReference type="PANTHER" id="PTHR31658:SF0">
    <property type="entry name" value="CONSERVED OLIGOMERIC GOLGI COMPLEX SUBUNIT 1"/>
    <property type="match status" value="1"/>
</dbReference>
<dbReference type="GO" id="GO:0000139">
    <property type="term" value="C:Golgi membrane"/>
    <property type="evidence" value="ECO:0007669"/>
    <property type="project" value="UniProtKB-SubCell"/>
</dbReference>
<proteinExistence type="inferred from homology"/>
<dbReference type="InterPro" id="IPR039481">
    <property type="entry name" value="EXOC2/Sec5_N_dom"/>
</dbReference>
<comment type="subcellular location">
    <subcellularLocation>
        <location evidence="1">Golgi apparatus membrane</location>
        <topology evidence="1">Peripheral membrane protein</topology>
    </subcellularLocation>
</comment>
<dbReference type="GO" id="GO:0017119">
    <property type="term" value="C:Golgi transport complex"/>
    <property type="evidence" value="ECO:0007669"/>
    <property type="project" value="InterPro"/>
</dbReference>